<reference evidence="2" key="1">
    <citation type="journal article" date="2022" name="Mol. Ecol. Resour.">
        <title>The genomes of chicory, endive, great burdock and yacon provide insights into Asteraceae palaeo-polyploidization history and plant inulin production.</title>
        <authorList>
            <person name="Fan W."/>
            <person name="Wang S."/>
            <person name="Wang H."/>
            <person name="Wang A."/>
            <person name="Jiang F."/>
            <person name="Liu H."/>
            <person name="Zhao H."/>
            <person name="Xu D."/>
            <person name="Zhang Y."/>
        </authorList>
    </citation>
    <scope>NUCLEOTIDE SEQUENCE [LARGE SCALE GENOMIC DNA]</scope>
    <source>
        <strain evidence="2">cv. Niubang</strain>
    </source>
</reference>
<proteinExistence type="predicted"/>
<keyword evidence="2" id="KW-1185">Reference proteome</keyword>
<gene>
    <name evidence="1" type="ORF">L6452_17301</name>
</gene>
<organism evidence="1 2">
    <name type="scientific">Arctium lappa</name>
    <name type="common">Greater burdock</name>
    <name type="synonym">Lappa major</name>
    <dbReference type="NCBI Taxonomy" id="4217"/>
    <lineage>
        <taxon>Eukaryota</taxon>
        <taxon>Viridiplantae</taxon>
        <taxon>Streptophyta</taxon>
        <taxon>Embryophyta</taxon>
        <taxon>Tracheophyta</taxon>
        <taxon>Spermatophyta</taxon>
        <taxon>Magnoliopsida</taxon>
        <taxon>eudicotyledons</taxon>
        <taxon>Gunneridae</taxon>
        <taxon>Pentapetalae</taxon>
        <taxon>asterids</taxon>
        <taxon>campanulids</taxon>
        <taxon>Asterales</taxon>
        <taxon>Asteraceae</taxon>
        <taxon>Carduoideae</taxon>
        <taxon>Cardueae</taxon>
        <taxon>Arctiinae</taxon>
        <taxon>Arctium</taxon>
    </lineage>
</organism>
<name>A0ACB9C305_ARCLA</name>
<reference evidence="1 2" key="2">
    <citation type="journal article" date="2022" name="Mol. Ecol. Resour.">
        <title>The genomes of chicory, endive, great burdock and yacon provide insights into Asteraceae paleo-polyploidization history and plant inulin production.</title>
        <authorList>
            <person name="Fan W."/>
            <person name="Wang S."/>
            <person name="Wang H."/>
            <person name="Wang A."/>
            <person name="Jiang F."/>
            <person name="Liu H."/>
            <person name="Zhao H."/>
            <person name="Xu D."/>
            <person name="Zhang Y."/>
        </authorList>
    </citation>
    <scope>NUCLEOTIDE SEQUENCE [LARGE SCALE GENOMIC DNA]</scope>
    <source>
        <strain evidence="2">cv. Niubang</strain>
    </source>
</reference>
<dbReference type="Proteomes" id="UP001055879">
    <property type="component" value="Linkage Group LG05"/>
</dbReference>
<accession>A0ACB9C305</accession>
<evidence type="ECO:0000313" key="1">
    <source>
        <dbReference type="EMBL" id="KAI3728661.1"/>
    </source>
</evidence>
<protein>
    <submittedName>
        <fullName evidence="1">Uncharacterized protein</fullName>
    </submittedName>
</protein>
<comment type="caution">
    <text evidence="1">The sequence shown here is derived from an EMBL/GenBank/DDBJ whole genome shotgun (WGS) entry which is preliminary data.</text>
</comment>
<sequence length="146" mass="16657">MVKPSIAMLERSNGGNVISIISSSIVFSPLEVTNFARFEGHDLVGDYQNTNLMMDRSVYAVFDQLDGSVALECSRPNVEEIIFMRNGYLVVVRWVISTPFEYWFSCWMKGYAHVPSSFRAICLLFVVHFNRISGAQSPRNLQMRYA</sequence>
<evidence type="ECO:0000313" key="2">
    <source>
        <dbReference type="Proteomes" id="UP001055879"/>
    </source>
</evidence>
<dbReference type="EMBL" id="CM042051">
    <property type="protein sequence ID" value="KAI3728661.1"/>
    <property type="molecule type" value="Genomic_DNA"/>
</dbReference>